<evidence type="ECO:0000256" key="1">
    <source>
        <dbReference type="ARBA" id="ARBA00023015"/>
    </source>
</evidence>
<dbReference type="PROSITE" id="PS50977">
    <property type="entry name" value="HTH_TETR_2"/>
    <property type="match status" value="1"/>
</dbReference>
<name>A0ABQ0A4I8_9GAMM</name>
<dbReference type="Gene3D" id="1.10.357.10">
    <property type="entry name" value="Tetracycline Repressor, domain 2"/>
    <property type="match status" value="1"/>
</dbReference>
<feature type="domain" description="HTH tetR-type" evidence="5">
    <location>
        <begin position="5"/>
        <end position="65"/>
    </location>
</feature>
<dbReference type="InterPro" id="IPR001647">
    <property type="entry name" value="HTH_TetR"/>
</dbReference>
<protein>
    <recommendedName>
        <fullName evidence="5">HTH tetR-type domain-containing protein</fullName>
    </recommendedName>
</protein>
<organism evidence="6 7">
    <name type="scientific">Sessilibacter corallicola</name>
    <dbReference type="NCBI Taxonomy" id="2904075"/>
    <lineage>
        <taxon>Bacteria</taxon>
        <taxon>Pseudomonadati</taxon>
        <taxon>Pseudomonadota</taxon>
        <taxon>Gammaproteobacteria</taxon>
        <taxon>Cellvibrionales</taxon>
        <taxon>Cellvibrionaceae</taxon>
        <taxon>Sessilibacter</taxon>
    </lineage>
</organism>
<evidence type="ECO:0000256" key="2">
    <source>
        <dbReference type="ARBA" id="ARBA00023125"/>
    </source>
</evidence>
<sequence>MTLQKFDYLEVVESAMELFWRKGYKAASIKEVFDVTNINPGSLYNTFQSKSGIFKIALDHYANKVFDRLNDDLMHNASVEIGICNFLLRDIRNTQEAGFCGCFLLKSQLELQFNGDRELKTIASKNLKRLESLFFEALTTCCLYESEAHMKASNIMFAWYGVHTYVYINSDYQSILTCVLEFLPWLPWAEALEMSVNDYRPF</sequence>
<dbReference type="PANTHER" id="PTHR47506:SF10">
    <property type="entry name" value="TRANSCRIPTIONAL REGULATORY PROTEIN"/>
    <property type="match status" value="1"/>
</dbReference>
<keyword evidence="2 4" id="KW-0238">DNA-binding</keyword>
<dbReference type="RefSeq" id="WP_353301465.1">
    <property type="nucleotide sequence ID" value="NZ_BAABWN010000001.1"/>
</dbReference>
<evidence type="ECO:0000256" key="3">
    <source>
        <dbReference type="ARBA" id="ARBA00023163"/>
    </source>
</evidence>
<dbReference type="InterPro" id="IPR009057">
    <property type="entry name" value="Homeodomain-like_sf"/>
</dbReference>
<keyword evidence="1" id="KW-0805">Transcription regulation</keyword>
<dbReference type="PANTHER" id="PTHR47506">
    <property type="entry name" value="TRANSCRIPTIONAL REGULATORY PROTEIN"/>
    <property type="match status" value="1"/>
</dbReference>
<dbReference type="Proteomes" id="UP001465153">
    <property type="component" value="Unassembled WGS sequence"/>
</dbReference>
<comment type="caution">
    <text evidence="6">The sequence shown here is derived from an EMBL/GenBank/DDBJ whole genome shotgun (WGS) entry which is preliminary data.</text>
</comment>
<evidence type="ECO:0000313" key="6">
    <source>
        <dbReference type="EMBL" id="GAA6166563.1"/>
    </source>
</evidence>
<dbReference type="SUPFAM" id="SSF46689">
    <property type="entry name" value="Homeodomain-like"/>
    <property type="match status" value="1"/>
</dbReference>
<evidence type="ECO:0000313" key="7">
    <source>
        <dbReference type="Proteomes" id="UP001465153"/>
    </source>
</evidence>
<evidence type="ECO:0000259" key="5">
    <source>
        <dbReference type="PROSITE" id="PS50977"/>
    </source>
</evidence>
<dbReference type="Pfam" id="PF00440">
    <property type="entry name" value="TetR_N"/>
    <property type="match status" value="1"/>
</dbReference>
<gene>
    <name evidence="6" type="ORF">NBRC116591_03730</name>
</gene>
<evidence type="ECO:0000256" key="4">
    <source>
        <dbReference type="PROSITE-ProRule" id="PRU00335"/>
    </source>
</evidence>
<accession>A0ABQ0A4I8</accession>
<dbReference type="EMBL" id="BAABWN010000001">
    <property type="protein sequence ID" value="GAA6166563.1"/>
    <property type="molecule type" value="Genomic_DNA"/>
</dbReference>
<keyword evidence="7" id="KW-1185">Reference proteome</keyword>
<proteinExistence type="predicted"/>
<keyword evidence="3" id="KW-0804">Transcription</keyword>
<feature type="DNA-binding region" description="H-T-H motif" evidence="4">
    <location>
        <begin position="28"/>
        <end position="47"/>
    </location>
</feature>
<reference evidence="6 7" key="1">
    <citation type="submission" date="2024-04" db="EMBL/GenBank/DDBJ databases">
        <title>Draft genome sequence of Sessilibacter corallicola NBRC 116591.</title>
        <authorList>
            <person name="Miyakawa T."/>
            <person name="Kusuya Y."/>
            <person name="Miura T."/>
        </authorList>
    </citation>
    <scope>NUCLEOTIDE SEQUENCE [LARGE SCALE GENOMIC DNA]</scope>
    <source>
        <strain evidence="6 7">KU-00831-HH</strain>
    </source>
</reference>